<reference evidence="10" key="1">
    <citation type="submission" date="2019-08" db="EMBL/GenBank/DDBJ databases">
        <authorList>
            <person name="Kucharzyk K."/>
            <person name="Murdoch R.W."/>
            <person name="Higgins S."/>
            <person name="Loffler F."/>
        </authorList>
    </citation>
    <scope>NUCLEOTIDE SEQUENCE</scope>
</reference>
<accession>A0A645HG85</accession>
<evidence type="ECO:0000256" key="4">
    <source>
        <dbReference type="ARBA" id="ARBA00022723"/>
    </source>
</evidence>
<dbReference type="GO" id="GO:0046872">
    <property type="term" value="F:metal ion binding"/>
    <property type="evidence" value="ECO:0007669"/>
    <property type="project" value="UniProtKB-KW"/>
</dbReference>
<name>A0A645HG85_9ZZZZ</name>
<evidence type="ECO:0000256" key="8">
    <source>
        <dbReference type="ARBA" id="ARBA00034078"/>
    </source>
</evidence>
<dbReference type="PROSITE" id="PS51085">
    <property type="entry name" value="2FE2S_FER_2"/>
    <property type="match status" value="1"/>
</dbReference>
<dbReference type="Pfam" id="PF00111">
    <property type="entry name" value="Fer2"/>
    <property type="match status" value="1"/>
</dbReference>
<comment type="cofactor">
    <cofactor evidence="8">
        <name>[2Fe-2S] cluster</name>
        <dbReference type="ChEBI" id="CHEBI:190135"/>
    </cofactor>
</comment>
<dbReference type="PROSITE" id="PS00197">
    <property type="entry name" value="2FE2S_FER_1"/>
    <property type="match status" value="1"/>
</dbReference>
<evidence type="ECO:0000256" key="6">
    <source>
        <dbReference type="ARBA" id="ARBA00023004"/>
    </source>
</evidence>
<dbReference type="EMBL" id="VSSQ01093051">
    <property type="protein sequence ID" value="MPN38055.1"/>
    <property type="molecule type" value="Genomic_DNA"/>
</dbReference>
<feature type="domain" description="2Fe-2S ferredoxin-type" evidence="9">
    <location>
        <begin position="33"/>
        <end position="115"/>
    </location>
</feature>
<dbReference type="GO" id="GO:0051537">
    <property type="term" value="F:2 iron, 2 sulfur cluster binding"/>
    <property type="evidence" value="ECO:0007669"/>
    <property type="project" value="UniProtKB-KW"/>
</dbReference>
<evidence type="ECO:0000256" key="3">
    <source>
        <dbReference type="ARBA" id="ARBA00022714"/>
    </source>
</evidence>
<dbReference type="InterPro" id="IPR012675">
    <property type="entry name" value="Beta-grasp_dom_sf"/>
</dbReference>
<comment type="caution">
    <text evidence="10">The sequence shown here is derived from an EMBL/GenBank/DDBJ whole genome shotgun (WGS) entry which is preliminary data.</text>
</comment>
<keyword evidence="4" id="KW-0479">Metal-binding</keyword>
<keyword evidence="2" id="KW-0813">Transport</keyword>
<dbReference type="CDD" id="cd00207">
    <property type="entry name" value="fer2"/>
    <property type="match status" value="1"/>
</dbReference>
<dbReference type="InterPro" id="IPR006058">
    <property type="entry name" value="2Fe2S_fd_BS"/>
</dbReference>
<dbReference type="PANTHER" id="PTHR43112">
    <property type="entry name" value="FERREDOXIN"/>
    <property type="match status" value="1"/>
</dbReference>
<evidence type="ECO:0000256" key="7">
    <source>
        <dbReference type="ARBA" id="ARBA00023014"/>
    </source>
</evidence>
<keyword evidence="6" id="KW-0408">Iron</keyword>
<evidence type="ECO:0000259" key="9">
    <source>
        <dbReference type="PROSITE" id="PS51085"/>
    </source>
</evidence>
<keyword evidence="3" id="KW-0001">2Fe-2S</keyword>
<dbReference type="InterPro" id="IPR036010">
    <property type="entry name" value="2Fe-2S_ferredoxin-like_sf"/>
</dbReference>
<proteinExistence type="inferred from homology"/>
<organism evidence="10">
    <name type="scientific">bioreactor metagenome</name>
    <dbReference type="NCBI Taxonomy" id="1076179"/>
    <lineage>
        <taxon>unclassified sequences</taxon>
        <taxon>metagenomes</taxon>
        <taxon>ecological metagenomes</taxon>
    </lineage>
</organism>
<keyword evidence="5" id="KW-0249">Electron transport</keyword>
<evidence type="ECO:0000256" key="2">
    <source>
        <dbReference type="ARBA" id="ARBA00022448"/>
    </source>
</evidence>
<keyword evidence="7" id="KW-0411">Iron-sulfur</keyword>
<comment type="similarity">
    <text evidence="1">Belongs to the 2Fe2S plant-type ferredoxin family.</text>
</comment>
<dbReference type="AlphaFoldDB" id="A0A645HG85"/>
<evidence type="ECO:0000313" key="10">
    <source>
        <dbReference type="EMBL" id="MPN38055.1"/>
    </source>
</evidence>
<dbReference type="Gene3D" id="3.10.20.30">
    <property type="match status" value="1"/>
</dbReference>
<evidence type="ECO:0000256" key="5">
    <source>
        <dbReference type="ARBA" id="ARBA00022982"/>
    </source>
</evidence>
<sequence>MPEKRIRRELFGACKNVEQEAGWPAELTGEEIFRVTVGERTIEARANEPILIALERAGIRVNVCCRSGECSLCRVKLVSGKVFLSKGMMLRKADEQYGYIHSCKAYPIGDVSILL</sequence>
<evidence type="ECO:0000256" key="1">
    <source>
        <dbReference type="ARBA" id="ARBA00007874"/>
    </source>
</evidence>
<gene>
    <name evidence="10" type="ORF">SDC9_185578</name>
</gene>
<dbReference type="InterPro" id="IPR001041">
    <property type="entry name" value="2Fe-2S_ferredoxin-type"/>
</dbReference>
<protein>
    <recommendedName>
        <fullName evidence="9">2Fe-2S ferredoxin-type domain-containing protein</fullName>
    </recommendedName>
</protein>
<dbReference type="PANTHER" id="PTHR43112:SF3">
    <property type="entry name" value="FERREDOXIN-2, CHLOROPLASTIC"/>
    <property type="match status" value="1"/>
</dbReference>
<dbReference type="SUPFAM" id="SSF54292">
    <property type="entry name" value="2Fe-2S ferredoxin-like"/>
    <property type="match status" value="1"/>
</dbReference>